<evidence type="ECO:0000256" key="5">
    <source>
        <dbReference type="ARBA" id="ARBA00022692"/>
    </source>
</evidence>
<comment type="catalytic activity">
    <reaction evidence="1">
        <text>S-ubiquitinyl-[E2 ubiquitin-conjugating enzyme]-L-cysteine + [acceptor protein]-L-lysine = [E2 ubiquitin-conjugating enzyme]-L-cysteine + N(6)-ubiquitinyl-[acceptor protein]-L-lysine.</text>
        <dbReference type="EC" id="2.3.2.27"/>
    </reaction>
</comment>
<keyword evidence="8" id="KW-0833">Ubl conjugation pathway</keyword>
<evidence type="ECO:0000256" key="1">
    <source>
        <dbReference type="ARBA" id="ARBA00000900"/>
    </source>
</evidence>
<protein>
    <recommendedName>
        <fullName evidence="3">RING-type E3 ubiquitin transferase</fullName>
        <ecNumber evidence="3">2.3.2.27</ecNumber>
    </recommendedName>
</protein>
<name>A0ABZ2KP36_9BACT</name>
<evidence type="ECO:0000256" key="12">
    <source>
        <dbReference type="SAM" id="Phobius"/>
    </source>
</evidence>
<evidence type="ECO:0000256" key="2">
    <source>
        <dbReference type="ARBA" id="ARBA00004141"/>
    </source>
</evidence>
<reference evidence="14" key="1">
    <citation type="submission" date="2021-12" db="EMBL/GenBank/DDBJ databases">
        <title>Discovery of the Pendulisporaceae a myxobacterial family with distinct sporulation behavior and unique specialized metabolism.</title>
        <authorList>
            <person name="Garcia R."/>
            <person name="Popoff A."/>
            <person name="Bader C.D."/>
            <person name="Loehr J."/>
            <person name="Walesch S."/>
            <person name="Walt C."/>
            <person name="Boldt J."/>
            <person name="Bunk B."/>
            <person name="Haeckl F.J.F.P.J."/>
            <person name="Gunesch A.P."/>
            <person name="Birkelbach J."/>
            <person name="Nuebel U."/>
            <person name="Pietschmann T."/>
            <person name="Bach T."/>
            <person name="Mueller R."/>
        </authorList>
    </citation>
    <scope>NUCLEOTIDE SEQUENCE</scope>
    <source>
        <strain evidence="14">MSr11367</strain>
    </source>
</reference>
<proteinExistence type="predicted"/>
<evidence type="ECO:0000256" key="7">
    <source>
        <dbReference type="ARBA" id="ARBA00022771"/>
    </source>
</evidence>
<dbReference type="EMBL" id="CP089983">
    <property type="protein sequence ID" value="WXB00424.1"/>
    <property type="molecule type" value="Genomic_DNA"/>
</dbReference>
<keyword evidence="9" id="KW-0862">Zinc</keyword>
<sequence length="248" mass="25820">MLLIIGAVVLVLGIGAIGIGVYEKMKAARVAGAPFVRTGDAAQRGAQVAGPNGAISVQGNVICQQPLSSPITRTACLYFSVSAEARWKDGDQDRSQTLAGIEQSTRFVLDDGSGPVWVDATRGGDFDTTRYSEIKEPGFFGSELVFGDYRLSTSSFPSGARFEVKEEVLPLVPQLYACGATAPQSIASPEWRSLILATKSRDELLGSATQTAKACLVGGIAAVAVGAAVALAGAFQAGLLMRIAHTPL</sequence>
<evidence type="ECO:0000256" key="3">
    <source>
        <dbReference type="ARBA" id="ARBA00012483"/>
    </source>
</evidence>
<evidence type="ECO:0000256" key="9">
    <source>
        <dbReference type="ARBA" id="ARBA00022833"/>
    </source>
</evidence>
<dbReference type="InterPro" id="IPR022170">
    <property type="entry name" value="MUL1-like"/>
</dbReference>
<comment type="subcellular location">
    <subcellularLocation>
        <location evidence="2">Membrane</location>
        <topology evidence="2">Multi-pass membrane protein</topology>
    </subcellularLocation>
</comment>
<feature type="domain" description="E3 Ubiquitin ligase MUL1-like" evidence="13">
    <location>
        <begin position="90"/>
        <end position="229"/>
    </location>
</feature>
<evidence type="ECO:0000259" key="13">
    <source>
        <dbReference type="Pfam" id="PF12483"/>
    </source>
</evidence>
<dbReference type="Pfam" id="PF12483">
    <property type="entry name" value="GIDE"/>
    <property type="match status" value="1"/>
</dbReference>
<keyword evidence="5 12" id="KW-0812">Transmembrane</keyword>
<feature type="transmembrane region" description="Helical" evidence="12">
    <location>
        <begin position="216"/>
        <end position="240"/>
    </location>
</feature>
<keyword evidence="11 12" id="KW-0472">Membrane</keyword>
<dbReference type="EC" id="2.3.2.27" evidence="3"/>
<keyword evidence="6" id="KW-0479">Metal-binding</keyword>
<evidence type="ECO:0000313" key="15">
    <source>
        <dbReference type="Proteomes" id="UP001374803"/>
    </source>
</evidence>
<evidence type="ECO:0000256" key="6">
    <source>
        <dbReference type="ARBA" id="ARBA00022723"/>
    </source>
</evidence>
<dbReference type="Proteomes" id="UP001374803">
    <property type="component" value="Chromosome"/>
</dbReference>
<gene>
    <name evidence="14" type="ORF">LVJ94_26310</name>
</gene>
<evidence type="ECO:0000256" key="11">
    <source>
        <dbReference type="ARBA" id="ARBA00023136"/>
    </source>
</evidence>
<dbReference type="RefSeq" id="WP_394830024.1">
    <property type="nucleotide sequence ID" value="NZ_CP089929.1"/>
</dbReference>
<evidence type="ECO:0000256" key="10">
    <source>
        <dbReference type="ARBA" id="ARBA00022989"/>
    </source>
</evidence>
<evidence type="ECO:0000256" key="4">
    <source>
        <dbReference type="ARBA" id="ARBA00022679"/>
    </source>
</evidence>
<evidence type="ECO:0000313" key="14">
    <source>
        <dbReference type="EMBL" id="WXB00424.1"/>
    </source>
</evidence>
<evidence type="ECO:0000256" key="8">
    <source>
        <dbReference type="ARBA" id="ARBA00022786"/>
    </source>
</evidence>
<keyword evidence="4" id="KW-0808">Transferase</keyword>
<keyword evidence="7" id="KW-0863">Zinc-finger</keyword>
<keyword evidence="15" id="KW-1185">Reference proteome</keyword>
<accession>A0ABZ2KP36</accession>
<keyword evidence="10 12" id="KW-1133">Transmembrane helix</keyword>
<organism evidence="14 15">
    <name type="scientific">Pendulispora rubella</name>
    <dbReference type="NCBI Taxonomy" id="2741070"/>
    <lineage>
        <taxon>Bacteria</taxon>
        <taxon>Pseudomonadati</taxon>
        <taxon>Myxococcota</taxon>
        <taxon>Myxococcia</taxon>
        <taxon>Myxococcales</taxon>
        <taxon>Sorangiineae</taxon>
        <taxon>Pendulisporaceae</taxon>
        <taxon>Pendulispora</taxon>
    </lineage>
</organism>